<sequence>MKLAWEAAEPGRAVKAMQSRLSYLSKLKPPEEPTPAENPPEVADDEEPVEVEPPKPYRSPIVDIASFYRPKEESLVRKYFDKFELERKQNSKLSEQINVHQEARKRSLMFREENRNFRLKSKEHQIDVCFEMQEQLDKNRASLIQPREDFRQQLLDEKRAKEEEQLAAAALSLPPSPDPKTRKSAGKKK</sequence>
<dbReference type="PANTHER" id="PTHR46298:SF1">
    <property type="entry name" value="ANDROGLOBIN"/>
    <property type="match status" value="1"/>
</dbReference>
<protein>
    <submittedName>
        <fullName evidence="2">Uncharacterized protein</fullName>
    </submittedName>
</protein>
<name>H2ZJY0_CIOSA</name>
<evidence type="ECO:0000256" key="1">
    <source>
        <dbReference type="SAM" id="MobiDB-lite"/>
    </source>
</evidence>
<dbReference type="InterPro" id="IPR053033">
    <property type="entry name" value="Androglobin-like"/>
</dbReference>
<dbReference type="OMA" id="ACHEMQE"/>
<dbReference type="HOGENOM" id="CLU_1554721_0_0_1"/>
<dbReference type="Proteomes" id="UP000007875">
    <property type="component" value="Unassembled WGS sequence"/>
</dbReference>
<dbReference type="PANTHER" id="PTHR46298">
    <property type="entry name" value="ANDROGLOBIN"/>
    <property type="match status" value="1"/>
</dbReference>
<organism evidence="2 3">
    <name type="scientific">Ciona savignyi</name>
    <name type="common">Pacific transparent sea squirt</name>
    <dbReference type="NCBI Taxonomy" id="51511"/>
    <lineage>
        <taxon>Eukaryota</taxon>
        <taxon>Metazoa</taxon>
        <taxon>Chordata</taxon>
        <taxon>Tunicata</taxon>
        <taxon>Ascidiacea</taxon>
        <taxon>Phlebobranchia</taxon>
        <taxon>Cionidae</taxon>
        <taxon>Ciona</taxon>
    </lineage>
</organism>
<evidence type="ECO:0000313" key="3">
    <source>
        <dbReference type="Proteomes" id="UP000007875"/>
    </source>
</evidence>
<reference evidence="3" key="1">
    <citation type="submission" date="2003-08" db="EMBL/GenBank/DDBJ databases">
        <authorList>
            <person name="Birren B."/>
            <person name="Nusbaum C."/>
            <person name="Abebe A."/>
            <person name="Abouelleil A."/>
            <person name="Adekoya E."/>
            <person name="Ait-zahra M."/>
            <person name="Allen N."/>
            <person name="Allen T."/>
            <person name="An P."/>
            <person name="Anderson M."/>
            <person name="Anderson S."/>
            <person name="Arachchi H."/>
            <person name="Armbruster J."/>
            <person name="Bachantsang P."/>
            <person name="Baldwin J."/>
            <person name="Barry A."/>
            <person name="Bayul T."/>
            <person name="Blitshsteyn B."/>
            <person name="Bloom T."/>
            <person name="Blye J."/>
            <person name="Boguslavskiy L."/>
            <person name="Borowsky M."/>
            <person name="Boukhgalter B."/>
            <person name="Brunache A."/>
            <person name="Butler J."/>
            <person name="Calixte N."/>
            <person name="Calvo S."/>
            <person name="Camarata J."/>
            <person name="Campo K."/>
            <person name="Chang J."/>
            <person name="Cheshatsang Y."/>
            <person name="Citroen M."/>
            <person name="Collymore A."/>
            <person name="Considine T."/>
            <person name="Cook A."/>
            <person name="Cooke P."/>
            <person name="Corum B."/>
            <person name="Cuomo C."/>
            <person name="David R."/>
            <person name="Dawoe T."/>
            <person name="Degray S."/>
            <person name="Dodge S."/>
            <person name="Dooley K."/>
            <person name="Dorje P."/>
            <person name="Dorjee K."/>
            <person name="Dorris L."/>
            <person name="Duffey N."/>
            <person name="Dupes A."/>
            <person name="Elkins T."/>
            <person name="Engels R."/>
            <person name="Erickson J."/>
            <person name="Farina A."/>
            <person name="Faro S."/>
            <person name="Ferreira P."/>
            <person name="Fischer H."/>
            <person name="Fitzgerald M."/>
            <person name="Foley K."/>
            <person name="Gage D."/>
            <person name="Galagan J."/>
            <person name="Gearin G."/>
            <person name="Gnerre S."/>
            <person name="Gnirke A."/>
            <person name="Goyette A."/>
            <person name="Graham J."/>
            <person name="Grandbois E."/>
            <person name="Gyaltsen K."/>
            <person name="Hafez N."/>
            <person name="Hagopian D."/>
            <person name="Hagos B."/>
            <person name="Hall J."/>
            <person name="Hatcher B."/>
            <person name="Heller A."/>
            <person name="Higgins H."/>
            <person name="Honan T."/>
            <person name="Horn A."/>
            <person name="Houde N."/>
            <person name="Hughes L."/>
            <person name="Hulme W."/>
            <person name="Husby E."/>
            <person name="Iliev I."/>
            <person name="Jaffe D."/>
            <person name="Jones C."/>
            <person name="Kamal M."/>
            <person name="Kamat A."/>
            <person name="Kamvysselis M."/>
            <person name="Karlsson E."/>
            <person name="Kells C."/>
            <person name="Kieu A."/>
            <person name="Kisner P."/>
            <person name="Kodira C."/>
            <person name="Kulbokas E."/>
            <person name="Labutti K."/>
            <person name="Lama D."/>
            <person name="Landers T."/>
            <person name="Leger J."/>
            <person name="Levine S."/>
            <person name="Lewis D."/>
            <person name="Lewis T."/>
            <person name="Lindblad-toh K."/>
            <person name="Liu X."/>
            <person name="Lokyitsang T."/>
            <person name="Lokyitsang Y."/>
            <person name="Lucien O."/>
            <person name="Lui A."/>
            <person name="Ma L.J."/>
            <person name="Mabbitt R."/>
            <person name="Macdonald J."/>
            <person name="Maclean C."/>
            <person name="Major J."/>
            <person name="Manning J."/>
            <person name="Marabella R."/>
            <person name="Maru K."/>
            <person name="Matthews C."/>
            <person name="Mauceli E."/>
            <person name="Mccarthy M."/>
            <person name="Mcdonough S."/>
            <person name="Mcghee T."/>
            <person name="Meldrim J."/>
            <person name="Meneus L."/>
            <person name="Mesirov J."/>
            <person name="Mihalev A."/>
            <person name="Mihova T."/>
            <person name="Mikkelsen T."/>
            <person name="Mlenga V."/>
            <person name="Moru K."/>
            <person name="Mozes J."/>
            <person name="Mulrain L."/>
            <person name="Munson G."/>
            <person name="Naylor J."/>
            <person name="Newes C."/>
            <person name="Nguyen C."/>
            <person name="Nguyen N."/>
            <person name="Nguyen T."/>
            <person name="Nicol R."/>
            <person name="Nielsen C."/>
            <person name="Nizzari M."/>
            <person name="Norbu C."/>
            <person name="Norbu N."/>
            <person name="O'donnell P."/>
            <person name="Okoawo O."/>
            <person name="O'leary S."/>
            <person name="Omotosho B."/>
            <person name="O'neill K."/>
            <person name="Osman S."/>
            <person name="Parker S."/>
            <person name="Perrin D."/>
            <person name="Phunkhang P."/>
            <person name="Piqani B."/>
            <person name="Purcell S."/>
            <person name="Rachupka T."/>
            <person name="Ramasamy U."/>
            <person name="Rameau R."/>
            <person name="Ray V."/>
            <person name="Raymond C."/>
            <person name="Retta R."/>
            <person name="Richardson S."/>
            <person name="Rise C."/>
            <person name="Rodriguez J."/>
            <person name="Rogers J."/>
            <person name="Rogov P."/>
            <person name="Rutman M."/>
            <person name="Schupbach R."/>
            <person name="Seaman C."/>
            <person name="Settipalli S."/>
            <person name="Sharpe T."/>
            <person name="Sheridan J."/>
            <person name="Sherpa N."/>
            <person name="Shi J."/>
            <person name="Smirnov S."/>
            <person name="Smith C."/>
            <person name="Sougnez C."/>
            <person name="Spencer B."/>
            <person name="Stalker J."/>
            <person name="Stange-thomann N."/>
            <person name="Stavropoulos S."/>
            <person name="Stetson K."/>
            <person name="Stone C."/>
            <person name="Stone S."/>
            <person name="Stubbs M."/>
            <person name="Talamas J."/>
            <person name="Tchuinga P."/>
            <person name="Tenzing P."/>
            <person name="Tesfaye S."/>
            <person name="Theodore J."/>
            <person name="Thoulutsang Y."/>
            <person name="Topham K."/>
            <person name="Towey S."/>
            <person name="Tsamla T."/>
            <person name="Tsomo N."/>
            <person name="Vallee D."/>
            <person name="Vassiliev H."/>
            <person name="Venkataraman V."/>
            <person name="Vinson J."/>
            <person name="Vo A."/>
            <person name="Wade C."/>
            <person name="Wang S."/>
            <person name="Wangchuk T."/>
            <person name="Wangdi T."/>
            <person name="Whittaker C."/>
            <person name="Wilkinson J."/>
            <person name="Wu Y."/>
            <person name="Wyman D."/>
            <person name="Yadav S."/>
            <person name="Yang S."/>
            <person name="Yang X."/>
            <person name="Yeager S."/>
            <person name="Yee E."/>
            <person name="Young G."/>
            <person name="Zainoun J."/>
            <person name="Zembeck L."/>
            <person name="Zimmer A."/>
            <person name="Zody M."/>
            <person name="Lander E."/>
        </authorList>
    </citation>
    <scope>NUCLEOTIDE SEQUENCE [LARGE SCALE GENOMIC DNA]</scope>
</reference>
<dbReference type="AlphaFoldDB" id="H2ZJY0"/>
<reference evidence="2" key="2">
    <citation type="submission" date="2025-08" db="UniProtKB">
        <authorList>
            <consortium name="Ensembl"/>
        </authorList>
    </citation>
    <scope>IDENTIFICATION</scope>
</reference>
<evidence type="ECO:0000313" key="2">
    <source>
        <dbReference type="Ensembl" id="ENSCSAVP00000017896.1"/>
    </source>
</evidence>
<dbReference type="GeneTree" id="ENSGT00580000082597"/>
<proteinExistence type="predicted"/>
<dbReference type="InParanoid" id="H2ZJY0"/>
<keyword evidence="3" id="KW-1185">Reference proteome</keyword>
<dbReference type="Ensembl" id="ENSCSAVT00000018090.1">
    <property type="protein sequence ID" value="ENSCSAVP00000017896.1"/>
    <property type="gene ID" value="ENSCSAVG00000010528.1"/>
</dbReference>
<reference evidence="2" key="3">
    <citation type="submission" date="2025-09" db="UniProtKB">
        <authorList>
            <consortium name="Ensembl"/>
        </authorList>
    </citation>
    <scope>IDENTIFICATION</scope>
</reference>
<feature type="region of interest" description="Disordered" evidence="1">
    <location>
        <begin position="24"/>
        <end position="56"/>
    </location>
</feature>
<accession>H2ZJY0</accession>
<dbReference type="STRING" id="51511.ENSCSAVP00000017896"/>
<feature type="region of interest" description="Disordered" evidence="1">
    <location>
        <begin position="163"/>
        <end position="189"/>
    </location>
</feature>